<reference evidence="2 3" key="1">
    <citation type="journal article" date="2015" name="Stand. Genomic Sci.">
        <title>Genomic Encyclopedia of Bacterial and Archaeal Type Strains, Phase III: the genomes of soil and plant-associated and newly described type strains.</title>
        <authorList>
            <person name="Whitman W.B."/>
            <person name="Woyke T."/>
            <person name="Klenk H.P."/>
            <person name="Zhou Y."/>
            <person name="Lilburn T.G."/>
            <person name="Beck B.J."/>
            <person name="De Vos P."/>
            <person name="Vandamme P."/>
            <person name="Eisen J.A."/>
            <person name="Garrity G."/>
            <person name="Hugenholtz P."/>
            <person name="Kyrpides N.C."/>
        </authorList>
    </citation>
    <scope>NUCLEOTIDE SEQUENCE [LARGE SCALE GENOMIC DNA]</scope>
    <source>
        <strain evidence="2 3">ASC-9842</strain>
    </source>
</reference>
<dbReference type="Proteomes" id="UP000291078">
    <property type="component" value="Unassembled WGS sequence"/>
</dbReference>
<gene>
    <name evidence="2" type="ORF">EV147_1129</name>
</gene>
<dbReference type="PROSITE" id="PS51257">
    <property type="entry name" value="PROKAR_LIPOPROTEIN"/>
    <property type="match status" value="1"/>
</dbReference>
<dbReference type="EMBL" id="SGXM01000001">
    <property type="protein sequence ID" value="RZT42111.1"/>
    <property type="molecule type" value="Genomic_DNA"/>
</dbReference>
<name>A0A4Q7S6V1_9BURK</name>
<evidence type="ECO:0000256" key="1">
    <source>
        <dbReference type="SAM" id="SignalP"/>
    </source>
</evidence>
<feature type="chain" id="PRO_5020737196" evidence="1">
    <location>
        <begin position="23"/>
        <end position="50"/>
    </location>
</feature>
<organism evidence="2 3">
    <name type="scientific">Cupriavidus agavae</name>
    <dbReference type="NCBI Taxonomy" id="1001822"/>
    <lineage>
        <taxon>Bacteria</taxon>
        <taxon>Pseudomonadati</taxon>
        <taxon>Pseudomonadota</taxon>
        <taxon>Betaproteobacteria</taxon>
        <taxon>Burkholderiales</taxon>
        <taxon>Burkholderiaceae</taxon>
        <taxon>Cupriavidus</taxon>
    </lineage>
</organism>
<accession>A0A4Q7S6V1</accession>
<comment type="caution">
    <text evidence="2">The sequence shown here is derived from an EMBL/GenBank/DDBJ whole genome shotgun (WGS) entry which is preliminary data.</text>
</comment>
<evidence type="ECO:0000313" key="2">
    <source>
        <dbReference type="EMBL" id="RZT42111.1"/>
    </source>
</evidence>
<evidence type="ECO:0000313" key="3">
    <source>
        <dbReference type="Proteomes" id="UP000291078"/>
    </source>
</evidence>
<sequence length="50" mass="5124">MKKSLVAALGALLLFGAMSGCASRTGYDDGQSGVTAYGVVDVGIETTRER</sequence>
<keyword evidence="3" id="KW-1185">Reference proteome</keyword>
<dbReference type="AlphaFoldDB" id="A0A4Q7S6V1"/>
<keyword evidence="1" id="KW-0732">Signal</keyword>
<proteinExistence type="predicted"/>
<dbReference type="RefSeq" id="WP_198680172.1">
    <property type="nucleotide sequence ID" value="NZ_SGXM01000001.1"/>
</dbReference>
<protein>
    <submittedName>
        <fullName evidence="2">Uncharacterized protein</fullName>
    </submittedName>
</protein>
<feature type="signal peptide" evidence="1">
    <location>
        <begin position="1"/>
        <end position="22"/>
    </location>
</feature>